<dbReference type="Gene3D" id="2.60.300.12">
    <property type="entry name" value="HesB-like domain"/>
    <property type="match status" value="1"/>
</dbReference>
<gene>
    <name evidence="2" type="ORF">F4148_08545</name>
</gene>
<organism evidence="2">
    <name type="scientific">Caldilineaceae bacterium SB0675_bin_29</name>
    <dbReference type="NCBI Taxonomy" id="2605266"/>
    <lineage>
        <taxon>Bacteria</taxon>
        <taxon>Bacillati</taxon>
        <taxon>Chloroflexota</taxon>
        <taxon>Caldilineae</taxon>
        <taxon>Caldilineales</taxon>
        <taxon>Caldilineaceae</taxon>
    </lineage>
</organism>
<feature type="compositionally biased region" description="Gly residues" evidence="1">
    <location>
        <begin position="54"/>
        <end position="64"/>
    </location>
</feature>
<dbReference type="PROSITE" id="PS01152">
    <property type="entry name" value="HESB"/>
    <property type="match status" value="1"/>
</dbReference>
<dbReference type="GO" id="GO:0051536">
    <property type="term" value="F:iron-sulfur cluster binding"/>
    <property type="evidence" value="ECO:0007669"/>
    <property type="project" value="InterPro"/>
</dbReference>
<feature type="region of interest" description="Disordered" evidence="1">
    <location>
        <begin position="45"/>
        <end position="64"/>
    </location>
</feature>
<dbReference type="InterPro" id="IPR031108">
    <property type="entry name" value="IscA_plant_cyanobact"/>
</dbReference>
<protein>
    <submittedName>
        <fullName evidence="2">Iron-sulfur cluster assembly accessory protein</fullName>
    </submittedName>
</protein>
<evidence type="ECO:0000313" key="2">
    <source>
        <dbReference type="EMBL" id="MYH61798.1"/>
    </source>
</evidence>
<feature type="non-terminal residue" evidence="2">
    <location>
        <position position="1"/>
    </location>
</feature>
<dbReference type="GO" id="GO:0016226">
    <property type="term" value="P:iron-sulfur cluster assembly"/>
    <property type="evidence" value="ECO:0007669"/>
    <property type="project" value="InterPro"/>
</dbReference>
<name>A0A6B1G0F0_9CHLR</name>
<reference evidence="2" key="1">
    <citation type="submission" date="2019-09" db="EMBL/GenBank/DDBJ databases">
        <title>Characterisation of the sponge microbiome using genome-centric metagenomics.</title>
        <authorList>
            <person name="Engelberts J.P."/>
            <person name="Robbins S.J."/>
            <person name="De Goeij J.M."/>
            <person name="Aranda M."/>
            <person name="Bell S.C."/>
            <person name="Webster N.S."/>
        </authorList>
    </citation>
    <scope>NUCLEOTIDE SEQUENCE</scope>
    <source>
        <strain evidence="2">SB0675_bin_29</strain>
    </source>
</reference>
<dbReference type="AlphaFoldDB" id="A0A6B1G0F0"/>
<dbReference type="PANTHER" id="PTHR47265:SF1">
    <property type="entry name" value="IRON-SULFUR ASSEMBLY PROTEIN ISCA, CHLOROPLASTIC"/>
    <property type="match status" value="1"/>
</dbReference>
<sequence length="64" mass="6202">VVDPRSFFYVGGSSIDYIDNLMGGGFHIENPNAVSSCGCGSSFRTSGAPAGAAAGAGCGSGCGH</sequence>
<dbReference type="InterPro" id="IPR017870">
    <property type="entry name" value="FeS_cluster_insertion_CS"/>
</dbReference>
<comment type="caution">
    <text evidence="2">The sequence shown here is derived from an EMBL/GenBank/DDBJ whole genome shotgun (WGS) entry which is preliminary data.</text>
</comment>
<dbReference type="PANTHER" id="PTHR47265">
    <property type="entry name" value="IRON-SULFUR ASSEMBLY PROTEIN ISCA, CHLOROPLASTIC"/>
    <property type="match status" value="1"/>
</dbReference>
<proteinExistence type="predicted"/>
<evidence type="ECO:0000256" key="1">
    <source>
        <dbReference type="SAM" id="MobiDB-lite"/>
    </source>
</evidence>
<accession>A0A6B1G0F0</accession>
<dbReference type="InterPro" id="IPR035903">
    <property type="entry name" value="HesB-like_dom_sf"/>
</dbReference>
<dbReference type="EMBL" id="VYDA01000321">
    <property type="protein sequence ID" value="MYH61798.1"/>
    <property type="molecule type" value="Genomic_DNA"/>
</dbReference>
<dbReference type="SUPFAM" id="SSF89360">
    <property type="entry name" value="HesB-like domain"/>
    <property type="match status" value="1"/>
</dbReference>